<protein>
    <recommendedName>
        <fullName evidence="3">AB hydrolase-1 domain-containing protein</fullName>
    </recommendedName>
</protein>
<dbReference type="SUPFAM" id="SSF53474">
    <property type="entry name" value="alpha/beta-Hydrolases"/>
    <property type="match status" value="1"/>
</dbReference>
<evidence type="ECO:0000313" key="4">
    <source>
        <dbReference type="EMBL" id="WFD04512.1"/>
    </source>
</evidence>
<dbReference type="EMBL" id="CP119942">
    <property type="protein sequence ID" value="WFD04512.1"/>
    <property type="molecule type" value="Genomic_DNA"/>
</dbReference>
<name>A0AAF0E6L2_9BASI</name>
<sequence>MTSPQVFQTSDGAKIGYQVYGSSDEHLPLVMINGMSAVMQDWEELAQALAKTRQVVLLDHRGIGASYVSEEEDYTISMMAEDVIALLAHLQMRKVQLLGFSMGGLVTQAIVTHPDAKPTPDQAGVVVKGIEVRAIVLTSTFVKMPRSEFNPKNIPPTDGLSHEERNRAIVSWMLRMQYHDDALTPGSAMEKKLNHRVDVSLRTRRPQMIIMQQAGAIAQFDAREGLGSLPRGLPVLLIQGKHDRMVDYDEARLIEEHIPQARRYVPPAGEAFGHMWFDYFDLDAAWVAPITAFLDAARAKL</sequence>
<evidence type="ECO:0000313" key="5">
    <source>
        <dbReference type="Proteomes" id="UP001214603"/>
    </source>
</evidence>
<dbReference type="Proteomes" id="UP001214603">
    <property type="component" value="Chromosome 9"/>
</dbReference>
<dbReference type="PANTHER" id="PTHR43433:SF5">
    <property type="entry name" value="AB HYDROLASE-1 DOMAIN-CONTAINING PROTEIN"/>
    <property type="match status" value="1"/>
</dbReference>
<keyword evidence="5" id="KW-1185">Reference proteome</keyword>
<comment type="catalytic activity">
    <reaction evidence="1">
        <text>a diacylglycerol + H2O = a monoacylglycerol + a fatty acid + H(+)</text>
        <dbReference type="Rhea" id="RHEA:32731"/>
        <dbReference type="ChEBI" id="CHEBI:15377"/>
        <dbReference type="ChEBI" id="CHEBI:15378"/>
        <dbReference type="ChEBI" id="CHEBI:17408"/>
        <dbReference type="ChEBI" id="CHEBI:18035"/>
        <dbReference type="ChEBI" id="CHEBI:28868"/>
    </reaction>
</comment>
<dbReference type="InterPro" id="IPR029058">
    <property type="entry name" value="AB_hydrolase_fold"/>
</dbReference>
<proteinExistence type="predicted"/>
<dbReference type="Pfam" id="PF00561">
    <property type="entry name" value="Abhydrolase_1"/>
    <property type="match status" value="1"/>
</dbReference>
<feature type="domain" description="AB hydrolase-1" evidence="3">
    <location>
        <begin position="28"/>
        <end position="276"/>
    </location>
</feature>
<dbReference type="PANTHER" id="PTHR43433">
    <property type="entry name" value="HYDROLASE, ALPHA/BETA FOLD FAMILY PROTEIN"/>
    <property type="match status" value="1"/>
</dbReference>
<evidence type="ECO:0000256" key="2">
    <source>
        <dbReference type="ARBA" id="ARBA00048461"/>
    </source>
</evidence>
<dbReference type="Gene3D" id="3.40.50.1820">
    <property type="entry name" value="alpha/beta hydrolase"/>
    <property type="match status" value="1"/>
</dbReference>
<comment type="catalytic activity">
    <reaction evidence="2">
        <text>a monoacylglycerol + H2O = glycerol + a fatty acid + H(+)</text>
        <dbReference type="Rhea" id="RHEA:15245"/>
        <dbReference type="ChEBI" id="CHEBI:15377"/>
        <dbReference type="ChEBI" id="CHEBI:15378"/>
        <dbReference type="ChEBI" id="CHEBI:17408"/>
        <dbReference type="ChEBI" id="CHEBI:17754"/>
        <dbReference type="ChEBI" id="CHEBI:28868"/>
    </reaction>
</comment>
<gene>
    <name evidence="4" type="ORF">MOBT1_003222</name>
</gene>
<dbReference type="AlphaFoldDB" id="A0AAF0E6L2"/>
<dbReference type="InterPro" id="IPR000073">
    <property type="entry name" value="AB_hydrolase_1"/>
</dbReference>
<dbReference type="InterPro" id="IPR050471">
    <property type="entry name" value="AB_hydrolase"/>
</dbReference>
<organism evidence="4 5">
    <name type="scientific">Malassezia obtusa</name>
    <dbReference type="NCBI Taxonomy" id="76774"/>
    <lineage>
        <taxon>Eukaryota</taxon>
        <taxon>Fungi</taxon>
        <taxon>Dikarya</taxon>
        <taxon>Basidiomycota</taxon>
        <taxon>Ustilaginomycotina</taxon>
        <taxon>Malasseziomycetes</taxon>
        <taxon>Malasseziales</taxon>
        <taxon>Malasseziaceae</taxon>
        <taxon>Malassezia</taxon>
    </lineage>
</organism>
<accession>A0AAF0E6L2</accession>
<evidence type="ECO:0000259" key="3">
    <source>
        <dbReference type="Pfam" id="PF00561"/>
    </source>
</evidence>
<reference evidence="4" key="1">
    <citation type="submission" date="2023-03" db="EMBL/GenBank/DDBJ databases">
        <title>Mating type loci evolution in Malassezia.</title>
        <authorList>
            <person name="Coelho M.A."/>
        </authorList>
    </citation>
    <scope>NUCLEOTIDE SEQUENCE</scope>
    <source>
        <strain evidence="4">CBS 7876</strain>
    </source>
</reference>
<evidence type="ECO:0000256" key="1">
    <source>
        <dbReference type="ARBA" id="ARBA00047591"/>
    </source>
</evidence>